<reference evidence="6 7" key="1">
    <citation type="submission" date="2019-02" db="EMBL/GenBank/DDBJ databases">
        <title>Genome sequences of Aliivibrio finisterrensis strains from farmed Atlantic salmon.</title>
        <authorList>
            <person name="Bowman J.P."/>
        </authorList>
    </citation>
    <scope>NUCLEOTIDE SEQUENCE [LARGE SCALE GENOMIC DNA]</scope>
    <source>
        <strain evidence="6 7">A32</strain>
    </source>
</reference>
<dbReference type="OrthoDB" id="6621790at2"/>
<dbReference type="InterPro" id="IPR036388">
    <property type="entry name" value="WH-like_DNA-bd_sf"/>
</dbReference>
<name>A0A4Q5KL44_9GAMM</name>
<dbReference type="InterPro" id="IPR000847">
    <property type="entry name" value="LysR_HTH_N"/>
</dbReference>
<evidence type="ECO:0000259" key="5">
    <source>
        <dbReference type="PROSITE" id="PS50931"/>
    </source>
</evidence>
<sequence>MNLNFIKHFLAVYDFGSVTKAADHLNITQPSMSSAIKKFEESYGQPLFLKVGRSLEPTDAAHSLAYQVRPIMEQLVVALESPRRLIISAPEIVLQSLPDMDDALLTESPAVEYQMLDKIRSGEVDILIDDITVTDYTFVSESLGKLDIAFACRCDHPSITGNSLSLEQFNQAEHVMLKLKNENMGAFETRPDEIFERNIVREVSGPSNLLLSVRHTDAICIVAESMFGLAQELGLKVLESPFPLQPYEIKLIYHRRNISNKTHQYVREQIKARLSELHQ</sequence>
<accession>A0A4Q5KL44</accession>
<keyword evidence="4" id="KW-0804">Transcription</keyword>
<dbReference type="Gene3D" id="3.40.190.10">
    <property type="entry name" value="Periplasmic binding protein-like II"/>
    <property type="match status" value="2"/>
</dbReference>
<dbReference type="SUPFAM" id="SSF46785">
    <property type="entry name" value="Winged helix' DNA-binding domain"/>
    <property type="match status" value="1"/>
</dbReference>
<evidence type="ECO:0000256" key="2">
    <source>
        <dbReference type="ARBA" id="ARBA00023015"/>
    </source>
</evidence>
<dbReference type="PRINTS" id="PR00039">
    <property type="entry name" value="HTHLYSR"/>
</dbReference>
<keyword evidence="2" id="KW-0805">Transcription regulation</keyword>
<dbReference type="Proteomes" id="UP000293465">
    <property type="component" value="Unassembled WGS sequence"/>
</dbReference>
<evidence type="ECO:0000313" key="6">
    <source>
        <dbReference type="EMBL" id="RYU45490.1"/>
    </source>
</evidence>
<dbReference type="EMBL" id="SEZJ01000013">
    <property type="protein sequence ID" value="RYU45490.1"/>
    <property type="molecule type" value="Genomic_DNA"/>
</dbReference>
<proteinExistence type="inferred from homology"/>
<evidence type="ECO:0000256" key="1">
    <source>
        <dbReference type="ARBA" id="ARBA00009437"/>
    </source>
</evidence>
<dbReference type="InterPro" id="IPR036390">
    <property type="entry name" value="WH_DNA-bd_sf"/>
</dbReference>
<evidence type="ECO:0000313" key="7">
    <source>
        <dbReference type="Proteomes" id="UP000293465"/>
    </source>
</evidence>
<dbReference type="InterPro" id="IPR050389">
    <property type="entry name" value="LysR-type_TF"/>
</dbReference>
<dbReference type="SUPFAM" id="SSF53850">
    <property type="entry name" value="Periplasmic binding protein-like II"/>
    <property type="match status" value="1"/>
</dbReference>
<organism evidence="6 7">
    <name type="scientific">Aliivibrio finisterrensis</name>
    <dbReference type="NCBI Taxonomy" id="511998"/>
    <lineage>
        <taxon>Bacteria</taxon>
        <taxon>Pseudomonadati</taxon>
        <taxon>Pseudomonadota</taxon>
        <taxon>Gammaproteobacteria</taxon>
        <taxon>Vibrionales</taxon>
        <taxon>Vibrionaceae</taxon>
        <taxon>Aliivibrio</taxon>
    </lineage>
</organism>
<comment type="caution">
    <text evidence="6">The sequence shown here is derived from an EMBL/GenBank/DDBJ whole genome shotgun (WGS) entry which is preliminary data.</text>
</comment>
<dbReference type="Pfam" id="PF00126">
    <property type="entry name" value="HTH_1"/>
    <property type="match status" value="1"/>
</dbReference>
<dbReference type="Gene3D" id="1.10.10.10">
    <property type="entry name" value="Winged helix-like DNA-binding domain superfamily/Winged helix DNA-binding domain"/>
    <property type="match status" value="1"/>
</dbReference>
<dbReference type="PANTHER" id="PTHR30118:SF15">
    <property type="entry name" value="TRANSCRIPTIONAL REGULATORY PROTEIN"/>
    <property type="match status" value="1"/>
</dbReference>
<dbReference type="InterPro" id="IPR005119">
    <property type="entry name" value="LysR_subst-bd"/>
</dbReference>
<feature type="domain" description="HTH lysR-type" evidence="5">
    <location>
        <begin position="1"/>
        <end position="58"/>
    </location>
</feature>
<dbReference type="RefSeq" id="WP_130045969.1">
    <property type="nucleotide sequence ID" value="NZ_SEZJ01000013.1"/>
</dbReference>
<protein>
    <submittedName>
        <fullName evidence="6">LysR family transcriptional regulator</fullName>
    </submittedName>
</protein>
<evidence type="ECO:0000256" key="4">
    <source>
        <dbReference type="ARBA" id="ARBA00023163"/>
    </source>
</evidence>
<dbReference type="PANTHER" id="PTHR30118">
    <property type="entry name" value="HTH-TYPE TRANSCRIPTIONAL REGULATOR LEUO-RELATED"/>
    <property type="match status" value="1"/>
</dbReference>
<dbReference type="PROSITE" id="PS50931">
    <property type="entry name" value="HTH_LYSR"/>
    <property type="match status" value="1"/>
</dbReference>
<gene>
    <name evidence="6" type="ORF">ERW49_14380</name>
</gene>
<dbReference type="Pfam" id="PF03466">
    <property type="entry name" value="LysR_substrate"/>
    <property type="match status" value="1"/>
</dbReference>
<evidence type="ECO:0000256" key="3">
    <source>
        <dbReference type="ARBA" id="ARBA00023125"/>
    </source>
</evidence>
<dbReference type="GeneID" id="56276253"/>
<dbReference type="AlphaFoldDB" id="A0A4Q5KL44"/>
<dbReference type="GO" id="GO:0003677">
    <property type="term" value="F:DNA binding"/>
    <property type="evidence" value="ECO:0007669"/>
    <property type="project" value="UniProtKB-KW"/>
</dbReference>
<keyword evidence="3" id="KW-0238">DNA-binding</keyword>
<comment type="similarity">
    <text evidence="1">Belongs to the LysR transcriptional regulatory family.</text>
</comment>
<dbReference type="GO" id="GO:0003700">
    <property type="term" value="F:DNA-binding transcription factor activity"/>
    <property type="evidence" value="ECO:0007669"/>
    <property type="project" value="InterPro"/>
</dbReference>